<keyword evidence="2" id="KW-1185">Reference proteome</keyword>
<name>A0AA88TCU7_9TELE</name>
<sequence>MSGLGVSYREWADTPRPLPILPAGGLVSGSDIRQEWKHVPCGDFTMMAVSCPEGCCLTSPQVSAAVFISQSLHLSPCVQSRTFCSSDKPML</sequence>
<dbReference type="AlphaFoldDB" id="A0AA88TCU7"/>
<dbReference type="Proteomes" id="UP001187343">
    <property type="component" value="Unassembled WGS sequence"/>
</dbReference>
<proteinExistence type="predicted"/>
<organism evidence="1 2">
    <name type="scientific">Cirrhinus molitorella</name>
    <name type="common">mud carp</name>
    <dbReference type="NCBI Taxonomy" id="172907"/>
    <lineage>
        <taxon>Eukaryota</taxon>
        <taxon>Metazoa</taxon>
        <taxon>Chordata</taxon>
        <taxon>Craniata</taxon>
        <taxon>Vertebrata</taxon>
        <taxon>Euteleostomi</taxon>
        <taxon>Actinopterygii</taxon>
        <taxon>Neopterygii</taxon>
        <taxon>Teleostei</taxon>
        <taxon>Ostariophysi</taxon>
        <taxon>Cypriniformes</taxon>
        <taxon>Cyprinidae</taxon>
        <taxon>Labeoninae</taxon>
        <taxon>Labeonini</taxon>
        <taxon>Cirrhinus</taxon>
    </lineage>
</organism>
<protein>
    <submittedName>
        <fullName evidence="1">Uncharacterized protein</fullName>
    </submittedName>
</protein>
<dbReference type="EMBL" id="JAUYZG010000023">
    <property type="protein sequence ID" value="KAK2871207.1"/>
    <property type="molecule type" value="Genomic_DNA"/>
</dbReference>
<evidence type="ECO:0000313" key="2">
    <source>
        <dbReference type="Proteomes" id="UP001187343"/>
    </source>
</evidence>
<comment type="caution">
    <text evidence="1">The sequence shown here is derived from an EMBL/GenBank/DDBJ whole genome shotgun (WGS) entry which is preliminary data.</text>
</comment>
<evidence type="ECO:0000313" key="1">
    <source>
        <dbReference type="EMBL" id="KAK2871207.1"/>
    </source>
</evidence>
<gene>
    <name evidence="1" type="ORF">Q8A67_023734</name>
</gene>
<accession>A0AA88TCU7</accession>
<reference evidence="1" key="1">
    <citation type="submission" date="2023-08" db="EMBL/GenBank/DDBJ databases">
        <title>Chromosome-level Genome Assembly of mud carp (Cirrhinus molitorella).</title>
        <authorList>
            <person name="Liu H."/>
        </authorList>
    </citation>
    <scope>NUCLEOTIDE SEQUENCE</scope>
    <source>
        <strain evidence="1">Prfri</strain>
        <tissue evidence="1">Muscle</tissue>
    </source>
</reference>